<evidence type="ECO:0000256" key="3">
    <source>
        <dbReference type="ARBA" id="ARBA00022989"/>
    </source>
</evidence>
<accession>A0A2J6QSE3</accession>
<feature type="transmembrane region" description="Helical" evidence="6">
    <location>
        <begin position="108"/>
        <end position="129"/>
    </location>
</feature>
<feature type="transmembrane region" description="Helical" evidence="6">
    <location>
        <begin position="219"/>
        <end position="243"/>
    </location>
</feature>
<dbReference type="PANTHER" id="PTHR31465:SF9">
    <property type="entry name" value="SPHINGOID LONG-CHAIN BASE TRANSPORTER RSB1"/>
    <property type="match status" value="1"/>
</dbReference>
<feature type="transmembrane region" description="Helical" evidence="6">
    <location>
        <begin position="302"/>
        <end position="320"/>
    </location>
</feature>
<evidence type="ECO:0000313" key="7">
    <source>
        <dbReference type="EMBL" id="PMD29181.1"/>
    </source>
</evidence>
<dbReference type="AlphaFoldDB" id="A0A2J6QSE3"/>
<gene>
    <name evidence="7" type="ORF">L207DRAFT_539123</name>
</gene>
<feature type="region of interest" description="Disordered" evidence="5">
    <location>
        <begin position="347"/>
        <end position="370"/>
    </location>
</feature>
<dbReference type="OrthoDB" id="4521223at2759"/>
<protein>
    <submittedName>
        <fullName evidence="7">RTA1-domain-containing protein</fullName>
    </submittedName>
</protein>
<dbReference type="STRING" id="1149755.A0A2J6QSE3"/>
<name>A0A2J6QSE3_HYAVF</name>
<organism evidence="7 8">
    <name type="scientific">Hyaloscypha variabilis (strain UAMH 11265 / GT02V1 / F)</name>
    <name type="common">Meliniomyces variabilis</name>
    <dbReference type="NCBI Taxonomy" id="1149755"/>
    <lineage>
        <taxon>Eukaryota</taxon>
        <taxon>Fungi</taxon>
        <taxon>Dikarya</taxon>
        <taxon>Ascomycota</taxon>
        <taxon>Pezizomycotina</taxon>
        <taxon>Leotiomycetes</taxon>
        <taxon>Helotiales</taxon>
        <taxon>Hyaloscyphaceae</taxon>
        <taxon>Hyaloscypha</taxon>
        <taxon>Hyaloscypha variabilis</taxon>
    </lineage>
</organism>
<feature type="transmembrane region" description="Helical" evidence="6">
    <location>
        <begin position="264"/>
        <end position="282"/>
    </location>
</feature>
<dbReference type="EMBL" id="KZ613977">
    <property type="protein sequence ID" value="PMD29181.1"/>
    <property type="molecule type" value="Genomic_DNA"/>
</dbReference>
<feature type="transmembrane region" description="Helical" evidence="6">
    <location>
        <begin position="141"/>
        <end position="170"/>
    </location>
</feature>
<dbReference type="GO" id="GO:0005886">
    <property type="term" value="C:plasma membrane"/>
    <property type="evidence" value="ECO:0007669"/>
    <property type="project" value="TreeGrafter"/>
</dbReference>
<dbReference type="Pfam" id="PF04479">
    <property type="entry name" value="RTA1"/>
    <property type="match status" value="1"/>
</dbReference>
<evidence type="ECO:0000256" key="4">
    <source>
        <dbReference type="ARBA" id="ARBA00023136"/>
    </source>
</evidence>
<keyword evidence="3 6" id="KW-1133">Transmembrane helix</keyword>
<evidence type="ECO:0000256" key="6">
    <source>
        <dbReference type="SAM" id="Phobius"/>
    </source>
</evidence>
<evidence type="ECO:0000313" key="8">
    <source>
        <dbReference type="Proteomes" id="UP000235786"/>
    </source>
</evidence>
<evidence type="ECO:0000256" key="5">
    <source>
        <dbReference type="SAM" id="MobiDB-lite"/>
    </source>
</evidence>
<dbReference type="GO" id="GO:0000324">
    <property type="term" value="C:fungal-type vacuole"/>
    <property type="evidence" value="ECO:0007669"/>
    <property type="project" value="TreeGrafter"/>
</dbReference>
<keyword evidence="4 6" id="KW-0472">Membrane</keyword>
<dbReference type="PANTHER" id="PTHR31465">
    <property type="entry name" value="PROTEIN RTA1-RELATED"/>
    <property type="match status" value="1"/>
</dbReference>
<sequence length="370" mass="40387">MAAPTINLRNGKIIHCDSLPNIIPCIVTGLECWNSSSNCFGLIYNTHNHSDSGVIPSEYCNYTICPLATYDQGYLNYIPSLPGNALYLGIFIFLLLAQIGLSIRWKTWAFLIGMICGLGLEIVGYAGRIMMHNDVFKKNNFLIYLVPLTIGPAFISGSIYICLSRIVVLYDISLSRFAPRTYTITFISCDFFSLVLQAIGGGMASEANTNSELHSGEHIMVAGLSFQVASLFLFMSLTTDFLLAAYRSTLSSFDDVVSTKRFKYFIGALGLATVCIFIRSVFRVAELSGGFHGPLDNQQATYMVLEGVMVITASTALTLFHPGPCFAGRWKAAHFFRKSKGKEAVLEGNGASGTEQEGKVIEPGVAETAQ</sequence>
<keyword evidence="2 6" id="KW-0812">Transmembrane</keyword>
<evidence type="ECO:0000256" key="2">
    <source>
        <dbReference type="ARBA" id="ARBA00022692"/>
    </source>
</evidence>
<evidence type="ECO:0000256" key="1">
    <source>
        <dbReference type="ARBA" id="ARBA00004141"/>
    </source>
</evidence>
<proteinExistence type="predicted"/>
<keyword evidence="8" id="KW-1185">Reference proteome</keyword>
<feature type="transmembrane region" description="Helical" evidence="6">
    <location>
        <begin position="84"/>
        <end position="101"/>
    </location>
</feature>
<comment type="subcellular location">
    <subcellularLocation>
        <location evidence="1">Membrane</location>
        <topology evidence="1">Multi-pass membrane protein</topology>
    </subcellularLocation>
</comment>
<feature type="transmembrane region" description="Helical" evidence="6">
    <location>
        <begin position="182"/>
        <end position="199"/>
    </location>
</feature>
<dbReference type="InterPro" id="IPR007568">
    <property type="entry name" value="RTA1"/>
</dbReference>
<dbReference type="Proteomes" id="UP000235786">
    <property type="component" value="Unassembled WGS sequence"/>
</dbReference>
<reference evidence="7 8" key="1">
    <citation type="submission" date="2016-04" db="EMBL/GenBank/DDBJ databases">
        <title>A degradative enzymes factory behind the ericoid mycorrhizal symbiosis.</title>
        <authorList>
            <consortium name="DOE Joint Genome Institute"/>
            <person name="Martino E."/>
            <person name="Morin E."/>
            <person name="Grelet G."/>
            <person name="Kuo A."/>
            <person name="Kohler A."/>
            <person name="Daghino S."/>
            <person name="Barry K."/>
            <person name="Choi C."/>
            <person name="Cichocki N."/>
            <person name="Clum A."/>
            <person name="Copeland A."/>
            <person name="Hainaut M."/>
            <person name="Haridas S."/>
            <person name="Labutti K."/>
            <person name="Lindquist E."/>
            <person name="Lipzen A."/>
            <person name="Khouja H.-R."/>
            <person name="Murat C."/>
            <person name="Ohm R."/>
            <person name="Olson A."/>
            <person name="Spatafora J."/>
            <person name="Veneault-Fourrey C."/>
            <person name="Henrissat B."/>
            <person name="Grigoriev I."/>
            <person name="Martin F."/>
            <person name="Perotto S."/>
        </authorList>
    </citation>
    <scope>NUCLEOTIDE SEQUENCE [LARGE SCALE GENOMIC DNA]</scope>
    <source>
        <strain evidence="7 8">F</strain>
    </source>
</reference>